<keyword evidence="6" id="KW-0695">RNA-directed DNA polymerase</keyword>
<keyword evidence="1" id="KW-0808">Transferase</keyword>
<keyword evidence="3" id="KW-0540">Nuclease</keyword>
<feature type="domain" description="Reverse transcriptase RNase H-like" evidence="7">
    <location>
        <begin position="82"/>
        <end position="197"/>
    </location>
</feature>
<dbReference type="PANTHER" id="PTHR37984">
    <property type="entry name" value="PROTEIN CBG26694"/>
    <property type="match status" value="1"/>
</dbReference>
<keyword evidence="5" id="KW-0378">Hydrolase</keyword>
<evidence type="ECO:0000256" key="2">
    <source>
        <dbReference type="ARBA" id="ARBA00022695"/>
    </source>
</evidence>
<dbReference type="AlphaFoldDB" id="A0AAE1QHA9"/>
<name>A0AAE1QHA9_9EUCA</name>
<comment type="caution">
    <text evidence="8">The sequence shown here is derived from an EMBL/GenBank/DDBJ whole genome shotgun (WGS) entry which is preliminary data.</text>
</comment>
<reference evidence="8" key="1">
    <citation type="submission" date="2023-11" db="EMBL/GenBank/DDBJ databases">
        <title>Genome assemblies of two species of porcelain crab, Petrolisthes cinctipes and Petrolisthes manimaculis (Anomura: Porcellanidae).</title>
        <authorList>
            <person name="Angst P."/>
        </authorList>
    </citation>
    <scope>NUCLEOTIDE SEQUENCE</scope>
    <source>
        <strain evidence="8">PB745_02</strain>
        <tissue evidence="8">Gill</tissue>
    </source>
</reference>
<evidence type="ECO:0000259" key="7">
    <source>
        <dbReference type="Pfam" id="PF17917"/>
    </source>
</evidence>
<keyword evidence="4" id="KW-0255">Endonuclease</keyword>
<dbReference type="PANTHER" id="PTHR37984:SF7">
    <property type="entry name" value="INTEGRASE CATALYTIC DOMAIN-CONTAINING PROTEIN"/>
    <property type="match status" value="1"/>
</dbReference>
<dbReference type="GO" id="GO:0003964">
    <property type="term" value="F:RNA-directed DNA polymerase activity"/>
    <property type="evidence" value="ECO:0007669"/>
    <property type="project" value="UniProtKB-KW"/>
</dbReference>
<evidence type="ECO:0000256" key="4">
    <source>
        <dbReference type="ARBA" id="ARBA00022759"/>
    </source>
</evidence>
<evidence type="ECO:0000256" key="6">
    <source>
        <dbReference type="ARBA" id="ARBA00022918"/>
    </source>
</evidence>
<evidence type="ECO:0000256" key="5">
    <source>
        <dbReference type="ARBA" id="ARBA00022801"/>
    </source>
</evidence>
<accession>A0AAE1QHA9</accession>
<evidence type="ECO:0000256" key="3">
    <source>
        <dbReference type="ARBA" id="ARBA00022722"/>
    </source>
</evidence>
<evidence type="ECO:0000256" key="1">
    <source>
        <dbReference type="ARBA" id="ARBA00022679"/>
    </source>
</evidence>
<keyword evidence="2" id="KW-0548">Nucleotidyltransferase</keyword>
<protein>
    <recommendedName>
        <fullName evidence="7">Reverse transcriptase RNase H-like domain-containing protein</fullName>
    </recommendedName>
</protein>
<keyword evidence="9" id="KW-1185">Reference proteome</keyword>
<dbReference type="InterPro" id="IPR043502">
    <property type="entry name" value="DNA/RNA_pol_sf"/>
</dbReference>
<dbReference type="EMBL" id="JAWZYT010000201">
    <property type="protein sequence ID" value="KAK4326776.1"/>
    <property type="molecule type" value="Genomic_DNA"/>
</dbReference>
<dbReference type="InterPro" id="IPR050951">
    <property type="entry name" value="Retrovirus_Pol_polyprotein"/>
</dbReference>
<dbReference type="Pfam" id="PF17917">
    <property type="entry name" value="RT_RNaseH"/>
    <property type="match status" value="1"/>
</dbReference>
<proteinExistence type="predicted"/>
<organism evidence="8 9">
    <name type="scientific">Petrolisthes manimaculis</name>
    <dbReference type="NCBI Taxonomy" id="1843537"/>
    <lineage>
        <taxon>Eukaryota</taxon>
        <taxon>Metazoa</taxon>
        <taxon>Ecdysozoa</taxon>
        <taxon>Arthropoda</taxon>
        <taxon>Crustacea</taxon>
        <taxon>Multicrustacea</taxon>
        <taxon>Malacostraca</taxon>
        <taxon>Eumalacostraca</taxon>
        <taxon>Eucarida</taxon>
        <taxon>Decapoda</taxon>
        <taxon>Pleocyemata</taxon>
        <taxon>Anomura</taxon>
        <taxon>Galatheoidea</taxon>
        <taxon>Porcellanidae</taxon>
        <taxon>Petrolisthes</taxon>
    </lineage>
</organism>
<dbReference type="InterPro" id="IPR041373">
    <property type="entry name" value="RT_RNaseH"/>
</dbReference>
<dbReference type="Proteomes" id="UP001292094">
    <property type="component" value="Unassembled WGS sequence"/>
</dbReference>
<evidence type="ECO:0000313" key="9">
    <source>
        <dbReference type="Proteomes" id="UP001292094"/>
    </source>
</evidence>
<evidence type="ECO:0000313" key="8">
    <source>
        <dbReference type="EMBL" id="KAK4326776.1"/>
    </source>
</evidence>
<gene>
    <name evidence="8" type="ORF">Pmani_002793</name>
</gene>
<dbReference type="SUPFAM" id="SSF56672">
    <property type="entry name" value="DNA/RNA polymerases"/>
    <property type="match status" value="1"/>
</dbReference>
<dbReference type="GO" id="GO:0004519">
    <property type="term" value="F:endonuclease activity"/>
    <property type="evidence" value="ECO:0007669"/>
    <property type="project" value="UniProtKB-KW"/>
</dbReference>
<dbReference type="GO" id="GO:0016787">
    <property type="term" value="F:hydrolase activity"/>
    <property type="evidence" value="ECO:0007669"/>
    <property type="project" value="UniProtKB-KW"/>
</dbReference>
<sequence length="230" mass="25737">MAAIRNFTVPSQPTFTDIRSWFGFVNQLAPFLAAAPVMTPFRDLLKKPTGSKVYWDEQLRQKLTQAKETICQLAKDGLAYYDRTRPTAAITDWSKEGIGFVVLQQYCLCTSADSPFCCRGGWRLALCGIRHLTTAEAGYAPIEGEALAVAWCLRKARLFLLGCPNLVLVTDHRPLVGILSNKALTDIVNPRLFRLKEQTLQYQFTNALLTRQKELCSGLSVKIPLHENAT</sequence>